<evidence type="ECO:0000259" key="1">
    <source>
        <dbReference type="Pfam" id="PF06527"/>
    </source>
</evidence>
<dbReference type="OrthoDB" id="7595282at2"/>
<dbReference type="InterPro" id="IPR009492">
    <property type="entry name" value="TniQ"/>
</dbReference>
<gene>
    <name evidence="2" type="ORF">LX81_00002</name>
</gene>
<name>A0A2W7NN56_9RHOB</name>
<sequence>MTAELGIGQNALLDHAGEAVAQLHDILGLPEDRWSDLLSWTPVPAEGVRMRFRGETVVSRSVANPTVRGCPRCLSEDMEQAVAHPADAMAMRGHWLLRDVHLCVRHGHPLVALWTRGRTSERFDYVARLGEIVADLRAGGLDTSPEPVTTYDIWLDARLEFGRDDTWLGSLPVDVAAKACRRLGEALATWGETGSQGEATPPRALGHAVLSEGPSAFQKALHDLASAASGPNDAWRKAYGSLYVWLEEVGGDDPRCDGLRDLMREVILDAWPVAAGDAILGVATPRRRLHSVSSAAKAGGVSEAVMRVLLVRHGLAGADDPRPDARLVIEADRAAPILAQASRMIGERELRLRMGLPSKARFEALVRGGLLAPVLPLEVSKHNWDPRDADRMMAALFAQAQEVDDAAPGWVHPNDGARRLRLGIEVVIRAMIAGTLRVGAAPGERTYAALRVRADELNDLGPAAPDVPTVSEYATVVGLHREGGLAALIADGHVPATTMFNPRTRREGRYMTDADGAAFQARFTTVTLLSRKHGLSAQQILSRLREKGVRRFRPGPGSTAGTYGPVYLLVETEGVFA</sequence>
<accession>A0A2W7NN56</accession>
<proteinExistence type="predicted"/>
<dbReference type="AlphaFoldDB" id="A0A2W7NN56"/>
<dbReference type="Proteomes" id="UP000248916">
    <property type="component" value="Unassembled WGS sequence"/>
</dbReference>
<protein>
    <submittedName>
        <fullName evidence="2">TniQ protein</fullName>
    </submittedName>
</protein>
<dbReference type="Pfam" id="PF06527">
    <property type="entry name" value="TniQ"/>
    <property type="match status" value="1"/>
</dbReference>
<evidence type="ECO:0000313" key="2">
    <source>
        <dbReference type="EMBL" id="PZX19547.1"/>
    </source>
</evidence>
<feature type="domain" description="TniQ" evidence="1">
    <location>
        <begin position="20"/>
        <end position="110"/>
    </location>
</feature>
<dbReference type="EMBL" id="QKZL01000001">
    <property type="protein sequence ID" value="PZX19547.1"/>
    <property type="molecule type" value="Genomic_DNA"/>
</dbReference>
<reference evidence="2 3" key="1">
    <citation type="submission" date="2018-06" db="EMBL/GenBank/DDBJ databases">
        <title>Genomic Encyclopedia of Archaeal and Bacterial Type Strains, Phase II (KMG-II): from individual species to whole genera.</title>
        <authorList>
            <person name="Goeker M."/>
        </authorList>
    </citation>
    <scope>NUCLEOTIDE SEQUENCE [LARGE SCALE GENOMIC DNA]</scope>
    <source>
        <strain evidence="2 3">DSM 22009</strain>
    </source>
</reference>
<comment type="caution">
    <text evidence="2">The sequence shown here is derived from an EMBL/GenBank/DDBJ whole genome shotgun (WGS) entry which is preliminary data.</text>
</comment>
<keyword evidence="3" id="KW-1185">Reference proteome</keyword>
<organism evidence="2 3">
    <name type="scientific">Palleronia aestuarii</name>
    <dbReference type="NCBI Taxonomy" id="568105"/>
    <lineage>
        <taxon>Bacteria</taxon>
        <taxon>Pseudomonadati</taxon>
        <taxon>Pseudomonadota</taxon>
        <taxon>Alphaproteobacteria</taxon>
        <taxon>Rhodobacterales</taxon>
        <taxon>Roseobacteraceae</taxon>
        <taxon>Palleronia</taxon>
    </lineage>
</organism>
<evidence type="ECO:0000313" key="3">
    <source>
        <dbReference type="Proteomes" id="UP000248916"/>
    </source>
</evidence>